<keyword evidence="5 6" id="KW-0456">Lyase</keyword>
<organism evidence="7 8">
    <name type="scientific">Rhodofomes roseus</name>
    <dbReference type="NCBI Taxonomy" id="34475"/>
    <lineage>
        <taxon>Eukaryota</taxon>
        <taxon>Fungi</taxon>
        <taxon>Dikarya</taxon>
        <taxon>Basidiomycota</taxon>
        <taxon>Agaricomycotina</taxon>
        <taxon>Agaricomycetes</taxon>
        <taxon>Polyporales</taxon>
        <taxon>Rhodofomes</taxon>
    </lineage>
</organism>
<dbReference type="Proteomes" id="UP000298390">
    <property type="component" value="Unassembled WGS sequence"/>
</dbReference>
<evidence type="ECO:0000256" key="1">
    <source>
        <dbReference type="ARBA" id="ARBA00001946"/>
    </source>
</evidence>
<evidence type="ECO:0000256" key="6">
    <source>
        <dbReference type="RuleBase" id="RU366034"/>
    </source>
</evidence>
<dbReference type="GO" id="GO:0008299">
    <property type="term" value="P:isoprenoid biosynthetic process"/>
    <property type="evidence" value="ECO:0007669"/>
    <property type="project" value="UniProtKB-ARBA"/>
</dbReference>
<protein>
    <recommendedName>
        <fullName evidence="6">Terpene synthase</fullName>
        <ecNumber evidence="6">4.2.3.-</ecNumber>
    </recommendedName>
</protein>
<evidence type="ECO:0000256" key="3">
    <source>
        <dbReference type="ARBA" id="ARBA00022723"/>
    </source>
</evidence>
<dbReference type="GO" id="GO:0010333">
    <property type="term" value="F:terpene synthase activity"/>
    <property type="evidence" value="ECO:0007669"/>
    <property type="project" value="InterPro"/>
</dbReference>
<dbReference type="EC" id="4.2.3.-" evidence="6"/>
<dbReference type="AlphaFoldDB" id="A0A4Y9YC42"/>
<sequence length="355" mass="40592">MDDSATKNGWFILPETMSDWPWSRHINPHYEEIKAESDAWLKAFEPFNEKSQLAFDKCDSALLAALSYPKASKEHLRTGCDLMNVFFVFDEYTDVESADVVREMADSVIDAITHPDKARPEGEILLGELARQFWARGIKTCTATSRKQFEKAFIDYLNSVVEQAADRDNVTIRTVTNYFPNRRENVGARPSFISAILGTDVPDEAFYHPVVVELSDHIADLIILDNDLASYNKEQATGDDRQNILTVVMNHSGYNLDEALRWAADYHKDVEALFFDGLKRIPSFGSDVDQQLQEYIQAITMSPRAIYCWNFESGRYFGDKGREIQRTRRVPILPKVVDNHRSLRRQDVVVPLVAL</sequence>
<dbReference type="SFLD" id="SFLDS00005">
    <property type="entry name" value="Isoprenoid_Synthase_Type_I"/>
    <property type="match status" value="1"/>
</dbReference>
<dbReference type="InterPro" id="IPR034686">
    <property type="entry name" value="Terpene_cyclase-like_2"/>
</dbReference>
<name>A0A4Y9YC42_9APHY</name>
<comment type="caution">
    <text evidence="7">The sequence shown here is derived from an EMBL/GenBank/DDBJ whole genome shotgun (WGS) entry which is preliminary data.</text>
</comment>
<dbReference type="Gene3D" id="1.10.600.10">
    <property type="entry name" value="Farnesyl Diphosphate Synthase"/>
    <property type="match status" value="1"/>
</dbReference>
<dbReference type="SUPFAM" id="SSF48576">
    <property type="entry name" value="Terpenoid synthases"/>
    <property type="match status" value="1"/>
</dbReference>
<dbReference type="STRING" id="34475.A0A4Y9YC42"/>
<dbReference type="EMBL" id="SEKV01000272">
    <property type="protein sequence ID" value="TFY60084.1"/>
    <property type="molecule type" value="Genomic_DNA"/>
</dbReference>
<dbReference type="SFLD" id="SFLDG01020">
    <property type="entry name" value="Terpene_Cyclase_Like_2"/>
    <property type="match status" value="1"/>
</dbReference>
<evidence type="ECO:0000256" key="5">
    <source>
        <dbReference type="ARBA" id="ARBA00023239"/>
    </source>
</evidence>
<evidence type="ECO:0000313" key="7">
    <source>
        <dbReference type="EMBL" id="TFY60084.1"/>
    </source>
</evidence>
<dbReference type="InterPro" id="IPR008949">
    <property type="entry name" value="Isoprenoid_synthase_dom_sf"/>
</dbReference>
<comment type="similarity">
    <text evidence="2 6">Belongs to the terpene synthase family.</text>
</comment>
<evidence type="ECO:0000256" key="2">
    <source>
        <dbReference type="ARBA" id="ARBA00006333"/>
    </source>
</evidence>
<evidence type="ECO:0000313" key="8">
    <source>
        <dbReference type="Proteomes" id="UP000298390"/>
    </source>
</evidence>
<keyword evidence="4 6" id="KW-0460">Magnesium</keyword>
<dbReference type="PANTHER" id="PTHR35201">
    <property type="entry name" value="TERPENE SYNTHASE"/>
    <property type="match status" value="1"/>
</dbReference>
<comment type="cofactor">
    <cofactor evidence="1 6">
        <name>Mg(2+)</name>
        <dbReference type="ChEBI" id="CHEBI:18420"/>
    </cofactor>
</comment>
<evidence type="ECO:0000256" key="4">
    <source>
        <dbReference type="ARBA" id="ARBA00022842"/>
    </source>
</evidence>
<reference evidence="7 8" key="1">
    <citation type="submission" date="2019-01" db="EMBL/GenBank/DDBJ databases">
        <title>Genome sequencing of the rare red list fungi Fomitopsis rosea.</title>
        <authorList>
            <person name="Buettner E."/>
            <person name="Kellner H."/>
        </authorList>
    </citation>
    <scope>NUCLEOTIDE SEQUENCE [LARGE SCALE GENOMIC DNA]</scope>
    <source>
        <strain evidence="7 8">DSM 105464</strain>
    </source>
</reference>
<dbReference type="Pfam" id="PF19086">
    <property type="entry name" value="Terpene_syn_C_2"/>
    <property type="match status" value="1"/>
</dbReference>
<accession>A0A4Y9YC42</accession>
<dbReference type="GO" id="GO:0046872">
    <property type="term" value="F:metal ion binding"/>
    <property type="evidence" value="ECO:0007669"/>
    <property type="project" value="UniProtKB-KW"/>
</dbReference>
<proteinExistence type="inferred from homology"/>
<gene>
    <name evidence="7" type="ORF">EVJ58_g5369</name>
</gene>
<dbReference type="PANTHER" id="PTHR35201:SF4">
    <property type="entry name" value="BETA-PINACENE SYNTHASE-RELATED"/>
    <property type="match status" value="1"/>
</dbReference>
<keyword evidence="3 6" id="KW-0479">Metal-binding</keyword>